<evidence type="ECO:0008006" key="3">
    <source>
        <dbReference type="Google" id="ProtNLM"/>
    </source>
</evidence>
<protein>
    <recommendedName>
        <fullName evidence="3">FxLD family lantipeptide</fullName>
    </recommendedName>
</protein>
<dbReference type="EMBL" id="JAUSXK010000001">
    <property type="protein sequence ID" value="MDQ0644929.1"/>
    <property type="molecule type" value="Genomic_DNA"/>
</dbReference>
<dbReference type="RefSeq" id="WP_307363112.1">
    <property type="nucleotide sequence ID" value="NZ_JAUSXK010000001.1"/>
</dbReference>
<name>A0ABU0PC60_9MICO</name>
<keyword evidence="2" id="KW-1185">Reference proteome</keyword>
<sequence length="42" mass="4059">MTTRETSESTAAVDIPVTSAGLNLLGDDNAGSCCGGSCSLPG</sequence>
<comment type="caution">
    <text evidence="1">The sequence shown here is derived from an EMBL/GenBank/DDBJ whole genome shotgun (WGS) entry which is preliminary data.</text>
</comment>
<accession>A0ABU0PC60</accession>
<reference evidence="1 2" key="1">
    <citation type="submission" date="2023-07" db="EMBL/GenBank/DDBJ databases">
        <title>Comparative genomics of wheat-associated soil bacteria to identify genetic determinants of phenazine resistance.</title>
        <authorList>
            <person name="Mouncey N."/>
        </authorList>
    </citation>
    <scope>NUCLEOTIDE SEQUENCE [LARGE SCALE GENOMIC DNA]</scope>
    <source>
        <strain evidence="1 2">W2I7</strain>
    </source>
</reference>
<evidence type="ECO:0000313" key="1">
    <source>
        <dbReference type="EMBL" id="MDQ0644929.1"/>
    </source>
</evidence>
<proteinExistence type="predicted"/>
<dbReference type="Proteomes" id="UP001239085">
    <property type="component" value="Unassembled WGS sequence"/>
</dbReference>
<organism evidence="1 2">
    <name type="scientific">Microbacterium murale</name>
    <dbReference type="NCBI Taxonomy" id="1081040"/>
    <lineage>
        <taxon>Bacteria</taxon>
        <taxon>Bacillati</taxon>
        <taxon>Actinomycetota</taxon>
        <taxon>Actinomycetes</taxon>
        <taxon>Micrococcales</taxon>
        <taxon>Microbacteriaceae</taxon>
        <taxon>Microbacterium</taxon>
    </lineage>
</organism>
<gene>
    <name evidence="1" type="ORF">QFZ46_003089</name>
</gene>
<evidence type="ECO:0000313" key="2">
    <source>
        <dbReference type="Proteomes" id="UP001239085"/>
    </source>
</evidence>